<feature type="domain" description="N-acetyltransferase" evidence="3">
    <location>
        <begin position="1"/>
        <end position="142"/>
    </location>
</feature>
<evidence type="ECO:0000256" key="2">
    <source>
        <dbReference type="ARBA" id="ARBA00023315"/>
    </source>
</evidence>
<accession>A0ABW9XIC6</accession>
<dbReference type="Gene3D" id="3.40.630.30">
    <property type="match status" value="1"/>
</dbReference>
<keyword evidence="2" id="KW-0012">Acyltransferase</keyword>
<evidence type="ECO:0000259" key="3">
    <source>
        <dbReference type="PROSITE" id="PS51186"/>
    </source>
</evidence>
<protein>
    <submittedName>
        <fullName evidence="4">GNAT family N-acetyltransferase</fullName>
    </submittedName>
</protein>
<evidence type="ECO:0000313" key="4">
    <source>
        <dbReference type="EMBL" id="NBD22340.1"/>
    </source>
</evidence>
<reference evidence="4 5" key="1">
    <citation type="submission" date="2020-01" db="EMBL/GenBank/DDBJ databases">
        <title>Paenibacillus soybeanensis sp. nov. isolated from the nodules of soybean (Glycine max(L.) Merr).</title>
        <authorList>
            <person name="Wang H."/>
        </authorList>
    </citation>
    <scope>NUCLEOTIDE SEQUENCE [LARGE SCALE GENOMIC DNA]</scope>
    <source>
        <strain evidence="4 5">T1</strain>
    </source>
</reference>
<evidence type="ECO:0000313" key="5">
    <source>
        <dbReference type="Proteomes" id="UP000665561"/>
    </source>
</evidence>
<dbReference type="PANTHER" id="PTHR43877:SF2">
    <property type="entry name" value="AMINOALKYLPHOSPHONATE N-ACETYLTRANSFERASE-RELATED"/>
    <property type="match status" value="1"/>
</dbReference>
<dbReference type="Proteomes" id="UP000665561">
    <property type="component" value="Unassembled WGS sequence"/>
</dbReference>
<dbReference type="CDD" id="cd04301">
    <property type="entry name" value="NAT_SF"/>
    <property type="match status" value="1"/>
</dbReference>
<dbReference type="Pfam" id="PF00583">
    <property type="entry name" value="Acetyltransf_1"/>
    <property type="match status" value="1"/>
</dbReference>
<dbReference type="InterPro" id="IPR000182">
    <property type="entry name" value="GNAT_dom"/>
</dbReference>
<dbReference type="InterPro" id="IPR016181">
    <property type="entry name" value="Acyl_CoA_acyltransferase"/>
</dbReference>
<dbReference type="PANTHER" id="PTHR43877">
    <property type="entry name" value="AMINOALKYLPHOSPHONATE N-ACETYLTRANSFERASE-RELATED-RELATED"/>
    <property type="match status" value="1"/>
</dbReference>
<organism evidence="4 5">
    <name type="scientific">Paenibacillus glycinis</name>
    <dbReference type="NCBI Taxonomy" id="2697035"/>
    <lineage>
        <taxon>Bacteria</taxon>
        <taxon>Bacillati</taxon>
        <taxon>Bacillota</taxon>
        <taxon>Bacilli</taxon>
        <taxon>Bacillales</taxon>
        <taxon>Paenibacillaceae</taxon>
        <taxon>Paenibacillus</taxon>
    </lineage>
</organism>
<evidence type="ECO:0000256" key="1">
    <source>
        <dbReference type="ARBA" id="ARBA00022679"/>
    </source>
</evidence>
<name>A0ABW9XIC6_9BACL</name>
<keyword evidence="5" id="KW-1185">Reference proteome</keyword>
<dbReference type="EMBL" id="JAAAMV010000001">
    <property type="protein sequence ID" value="NBD22340.1"/>
    <property type="molecule type" value="Genomic_DNA"/>
</dbReference>
<dbReference type="InterPro" id="IPR050832">
    <property type="entry name" value="Bact_Acetyltransf"/>
</dbReference>
<proteinExistence type="predicted"/>
<keyword evidence="1" id="KW-0808">Transferase</keyword>
<sequence>MNLRMPEPASSREVSTYIRNRLIAFNSSRLPEALGSRYEEIDLVQRDADGRIVGGILSVYCWNWIEVDILWVDDACRGQGYGSALLAAVERAAEERGCTFVKLNTFSFQAPAFYKKHGYEELAVIDNAPLGHRHYYLIKPLQHEGDRKY</sequence>
<dbReference type="PROSITE" id="PS51186">
    <property type="entry name" value="GNAT"/>
    <property type="match status" value="1"/>
</dbReference>
<dbReference type="SUPFAM" id="SSF55729">
    <property type="entry name" value="Acyl-CoA N-acyltransferases (Nat)"/>
    <property type="match status" value="1"/>
</dbReference>
<gene>
    <name evidence="4" type="ORF">GT019_00490</name>
</gene>
<comment type="caution">
    <text evidence="4">The sequence shown here is derived from an EMBL/GenBank/DDBJ whole genome shotgun (WGS) entry which is preliminary data.</text>
</comment>